<dbReference type="CDD" id="cd03788">
    <property type="entry name" value="GT20_TPS"/>
    <property type="match status" value="1"/>
</dbReference>
<dbReference type="PANTHER" id="PTHR10788:SF106">
    <property type="entry name" value="BCDNA.GH08860"/>
    <property type="match status" value="1"/>
</dbReference>
<dbReference type="OrthoDB" id="9761633at2"/>
<dbReference type="PANTHER" id="PTHR10788">
    <property type="entry name" value="TREHALOSE-6-PHOSPHATE SYNTHASE"/>
    <property type="match status" value="1"/>
</dbReference>
<dbReference type="Pfam" id="PF00982">
    <property type="entry name" value="Glyco_transf_20"/>
    <property type="match status" value="1"/>
</dbReference>
<accession>A0A1G9EWP9</accession>
<dbReference type="InterPro" id="IPR012766">
    <property type="entry name" value="Trehalose_OtsA"/>
</dbReference>
<dbReference type="SUPFAM" id="SSF56784">
    <property type="entry name" value="HAD-like"/>
    <property type="match status" value="1"/>
</dbReference>
<dbReference type="GO" id="GO:0004805">
    <property type="term" value="F:trehalose-phosphatase activity"/>
    <property type="evidence" value="ECO:0007669"/>
    <property type="project" value="TreeGrafter"/>
</dbReference>
<evidence type="ECO:0000256" key="3">
    <source>
        <dbReference type="ARBA" id="ARBA00008799"/>
    </source>
</evidence>
<comment type="pathway">
    <text evidence="1">Glycan biosynthesis; trehalose biosynthesis.</text>
</comment>
<evidence type="ECO:0000256" key="6">
    <source>
        <dbReference type="ARBA" id="ARBA00022679"/>
    </source>
</evidence>
<comment type="similarity">
    <text evidence="2">In the C-terminal section; belongs to the trehalose phosphatase family.</text>
</comment>
<evidence type="ECO:0000313" key="10">
    <source>
        <dbReference type="Proteomes" id="UP000198510"/>
    </source>
</evidence>
<dbReference type="AlphaFoldDB" id="A0A1G9EWP9"/>
<evidence type="ECO:0000256" key="5">
    <source>
        <dbReference type="ARBA" id="ARBA00022676"/>
    </source>
</evidence>
<comment type="catalytic activity">
    <reaction evidence="7">
        <text>D-glucose 6-phosphate + UDP-alpha-D-glucose = alpha,alpha-trehalose 6-phosphate + UDP + H(+)</text>
        <dbReference type="Rhea" id="RHEA:18889"/>
        <dbReference type="ChEBI" id="CHEBI:15378"/>
        <dbReference type="ChEBI" id="CHEBI:58223"/>
        <dbReference type="ChEBI" id="CHEBI:58429"/>
        <dbReference type="ChEBI" id="CHEBI:58885"/>
        <dbReference type="ChEBI" id="CHEBI:61548"/>
        <dbReference type="EC" id="2.4.1.15"/>
    </reaction>
</comment>
<dbReference type="InterPro" id="IPR023214">
    <property type="entry name" value="HAD_sf"/>
</dbReference>
<dbReference type="RefSeq" id="WP_089681602.1">
    <property type="nucleotide sequence ID" value="NZ_FNFO01000003.1"/>
</dbReference>
<dbReference type="STRING" id="1075417.SAMN05421823_103609"/>
<dbReference type="Gene3D" id="3.40.50.2000">
    <property type="entry name" value="Glycogen Phosphorylase B"/>
    <property type="match status" value="2"/>
</dbReference>
<dbReference type="SUPFAM" id="SSF53756">
    <property type="entry name" value="UDP-Glycosyltransferase/glycogen phosphorylase"/>
    <property type="match status" value="1"/>
</dbReference>
<dbReference type="UniPathway" id="UPA00299"/>
<evidence type="ECO:0000313" key="9">
    <source>
        <dbReference type="EMBL" id="SDK80617.1"/>
    </source>
</evidence>
<dbReference type="Proteomes" id="UP000198510">
    <property type="component" value="Unassembled WGS sequence"/>
</dbReference>
<evidence type="ECO:0000256" key="2">
    <source>
        <dbReference type="ARBA" id="ARBA00006330"/>
    </source>
</evidence>
<evidence type="ECO:0000256" key="8">
    <source>
        <dbReference type="NCBIfam" id="TIGR02400"/>
    </source>
</evidence>
<dbReference type="Pfam" id="PF02358">
    <property type="entry name" value="Trehalose_PPase"/>
    <property type="match status" value="1"/>
</dbReference>
<sequence length="741" mass="86136">MSRLITISNRLPISLVRRDERYEYTPSAGGLATGLKSFHGQNDNLWIGWPGMEIGQEEDQREITDRMKKDKMHPVFLTESDIEDFYEGFSNKTLWPLFHYFNLFTDYSPYTWERYVEVNQKFADEIFKVARPDDVFWVHDYQLMLLPALIRERFPHATIGFFLHIPFPSYEMFRSLPWRRELLNGMLGADLIGFHTYDYVRHFLSAVKRILDVDHSLGRIKLGDRVIDVDSFPMGIDYKKFANSIHNPTTIREVVKFRNNFNHEKIILSIDRLDYSKGIYQRLEAYDTFLSDHPEYQKKVALITVVVPSRGNVDQYQKLKVQLDEAIGRINGKYSTPEWTAIHYYYRSLPFETLTALYYCADIALITPFRDGMNLIAKEYVATKTDQQGVLILSEMAGAAKELTEALFINPNDIQGISDALHDALNMPSEEQRTRMQEMQSKVERYDVKNWAELFIDRMYEARSLNTRRREKHWNEALQQELIKKYKKTHRRLFLIGYDGTLVKFTVNPLSTRSDNELRTLLSELGKDPDNKVVVISGRDKSFLEEQLKGLPVDMIAEHGVWGKRGDDSWQILKQPQEGWKDDIRSILDSFVDRTPGSFIEEKEYSLAWHYRVVDSGLGEMRVHELTELLSHRVAALNLQVIEGKKVIEIKTSGISKGTAAKEWLDSDNWDLVLAIGDDYTDEDVFRETNAEAYTLRVGYQDSIARFHIDSVEDVRKLLRALNLASNVESHQNGVHKTTTA</sequence>
<dbReference type="InterPro" id="IPR036412">
    <property type="entry name" value="HAD-like_sf"/>
</dbReference>
<evidence type="ECO:0000256" key="4">
    <source>
        <dbReference type="ARBA" id="ARBA00011881"/>
    </source>
</evidence>
<keyword evidence="6" id="KW-0808">Transferase</keyword>
<comment type="subunit">
    <text evidence="4">Homotetramer.</text>
</comment>
<evidence type="ECO:0000256" key="1">
    <source>
        <dbReference type="ARBA" id="ARBA00005199"/>
    </source>
</evidence>
<name>A0A1G9EWP9_9BACT</name>
<dbReference type="GO" id="GO:0005992">
    <property type="term" value="P:trehalose biosynthetic process"/>
    <property type="evidence" value="ECO:0007669"/>
    <property type="project" value="UniProtKB-UniRule"/>
</dbReference>
<dbReference type="NCBIfam" id="TIGR02400">
    <property type="entry name" value="trehalose_OtsA"/>
    <property type="match status" value="1"/>
</dbReference>
<dbReference type="InterPro" id="IPR003337">
    <property type="entry name" value="Trehalose_PPase"/>
</dbReference>
<dbReference type="InterPro" id="IPR006379">
    <property type="entry name" value="HAD-SF_hydro_IIB"/>
</dbReference>
<keyword evidence="10" id="KW-1185">Reference proteome</keyword>
<dbReference type="NCBIfam" id="TIGR00685">
    <property type="entry name" value="T6PP"/>
    <property type="match status" value="1"/>
</dbReference>
<dbReference type="Gene3D" id="3.40.50.1000">
    <property type="entry name" value="HAD superfamily/HAD-like"/>
    <property type="match status" value="1"/>
</dbReference>
<dbReference type="EC" id="2.4.1.15" evidence="8"/>
<organism evidence="9 10">
    <name type="scientific">Catalinimonas alkaloidigena</name>
    <dbReference type="NCBI Taxonomy" id="1075417"/>
    <lineage>
        <taxon>Bacteria</taxon>
        <taxon>Pseudomonadati</taxon>
        <taxon>Bacteroidota</taxon>
        <taxon>Cytophagia</taxon>
        <taxon>Cytophagales</taxon>
        <taxon>Catalimonadaceae</taxon>
        <taxon>Catalinimonas</taxon>
    </lineage>
</organism>
<dbReference type="GO" id="GO:0003825">
    <property type="term" value="F:alpha,alpha-trehalose-phosphate synthase (UDP-forming) activity"/>
    <property type="evidence" value="ECO:0007669"/>
    <property type="project" value="UniProtKB-UniRule"/>
</dbReference>
<dbReference type="InterPro" id="IPR001830">
    <property type="entry name" value="Glyco_trans_20"/>
</dbReference>
<reference evidence="9 10" key="1">
    <citation type="submission" date="2016-10" db="EMBL/GenBank/DDBJ databases">
        <authorList>
            <person name="de Groot N.N."/>
        </authorList>
    </citation>
    <scope>NUCLEOTIDE SEQUENCE [LARGE SCALE GENOMIC DNA]</scope>
    <source>
        <strain evidence="9 10">DSM 25186</strain>
    </source>
</reference>
<dbReference type="GO" id="GO:0005829">
    <property type="term" value="C:cytosol"/>
    <property type="evidence" value="ECO:0007669"/>
    <property type="project" value="TreeGrafter"/>
</dbReference>
<dbReference type="Gene3D" id="3.30.70.1020">
    <property type="entry name" value="Trehalose-6-phosphate phosphatase related protein, domain 2"/>
    <property type="match status" value="1"/>
</dbReference>
<evidence type="ECO:0000256" key="7">
    <source>
        <dbReference type="ARBA" id="ARBA00048039"/>
    </source>
</evidence>
<comment type="similarity">
    <text evidence="3">Belongs to the glycosyltransferase 20 family.</text>
</comment>
<dbReference type="NCBIfam" id="TIGR01484">
    <property type="entry name" value="HAD-SF-IIB"/>
    <property type="match status" value="1"/>
</dbReference>
<dbReference type="NCBIfam" id="NF011071">
    <property type="entry name" value="PRK14501.1"/>
    <property type="match status" value="1"/>
</dbReference>
<proteinExistence type="inferred from homology"/>
<gene>
    <name evidence="9" type="ORF">SAMN05421823_103609</name>
</gene>
<keyword evidence="5" id="KW-0328">Glycosyltransferase</keyword>
<dbReference type="EMBL" id="FNFO01000003">
    <property type="protein sequence ID" value="SDK80617.1"/>
    <property type="molecule type" value="Genomic_DNA"/>
</dbReference>
<dbReference type="CDD" id="cd01627">
    <property type="entry name" value="HAD_TPP"/>
    <property type="match status" value="1"/>
</dbReference>
<protein>
    <recommendedName>
        <fullName evidence="8">Alpha,alpha-trehalose-phosphate synthase</fullName>
        <ecNumber evidence="8">2.4.1.15</ecNumber>
    </recommendedName>
</protein>